<dbReference type="EMBL" id="HACA01025797">
    <property type="protein sequence ID" value="CDW43158.1"/>
    <property type="molecule type" value="Transcribed_RNA"/>
</dbReference>
<evidence type="ECO:0000313" key="2">
    <source>
        <dbReference type="EMBL" id="CDW43158.1"/>
    </source>
</evidence>
<feature type="non-terminal residue" evidence="2">
    <location>
        <position position="1"/>
    </location>
</feature>
<protein>
    <submittedName>
        <fullName evidence="2">Uncharacterized protein</fullName>
    </submittedName>
</protein>
<organism evidence="2">
    <name type="scientific">Lepeophtheirus salmonis</name>
    <name type="common">Salmon louse</name>
    <name type="synonym">Caligus salmonis</name>
    <dbReference type="NCBI Taxonomy" id="72036"/>
    <lineage>
        <taxon>Eukaryota</taxon>
        <taxon>Metazoa</taxon>
        <taxon>Ecdysozoa</taxon>
        <taxon>Arthropoda</taxon>
        <taxon>Crustacea</taxon>
        <taxon>Multicrustacea</taxon>
        <taxon>Hexanauplia</taxon>
        <taxon>Copepoda</taxon>
        <taxon>Siphonostomatoida</taxon>
        <taxon>Caligidae</taxon>
        <taxon>Lepeophtheirus</taxon>
    </lineage>
</organism>
<evidence type="ECO:0000256" key="1">
    <source>
        <dbReference type="SAM" id="MobiDB-lite"/>
    </source>
</evidence>
<sequence length="199" mass="22840">PSSCFLQYFPWTVFTIPGGYRTSSSSRSAAPLQVHFREPLSPLDEEAEALAHLHQPVSRPTQARSILKEGSSHRRKRLLPDIGTLYPERQRSREILEEQRLRGIAKLRKHNSYISEELIFDEIDDEGRPIVRKQRSLDYDERDFEPSPPEPAPPDQLILPKQRSLDYDERDFENLTPSLRGAYPVKGLITTTSTTADSK</sequence>
<name>A0A0K2UY13_LEPSM</name>
<proteinExistence type="predicted"/>
<reference evidence="2" key="1">
    <citation type="submission" date="2014-05" db="EMBL/GenBank/DDBJ databases">
        <authorList>
            <person name="Chronopoulou M."/>
        </authorList>
    </citation>
    <scope>NUCLEOTIDE SEQUENCE</scope>
    <source>
        <tissue evidence="2">Whole organism</tissue>
    </source>
</reference>
<accession>A0A0K2UY13</accession>
<dbReference type="AlphaFoldDB" id="A0A0K2UY13"/>
<feature type="region of interest" description="Disordered" evidence="1">
    <location>
        <begin position="136"/>
        <end position="158"/>
    </location>
</feature>